<dbReference type="PROSITE" id="PS50240">
    <property type="entry name" value="TRYPSIN_DOM"/>
    <property type="match status" value="1"/>
</dbReference>
<dbReference type="RefSeq" id="WP_184432218.1">
    <property type="nucleotide sequence ID" value="NZ_JACIGI010000005.1"/>
</dbReference>
<dbReference type="GO" id="GO:0004252">
    <property type="term" value="F:serine-type endopeptidase activity"/>
    <property type="evidence" value="ECO:0007669"/>
    <property type="project" value="InterPro"/>
</dbReference>
<dbReference type="GO" id="GO:0006508">
    <property type="term" value="P:proteolysis"/>
    <property type="evidence" value="ECO:0007669"/>
    <property type="project" value="UniProtKB-KW"/>
</dbReference>
<dbReference type="PANTHER" id="PTHR15462:SF8">
    <property type="entry name" value="SERINE PROTEASE"/>
    <property type="match status" value="1"/>
</dbReference>
<dbReference type="InterPro" id="IPR043504">
    <property type="entry name" value="Peptidase_S1_PA_chymotrypsin"/>
</dbReference>
<dbReference type="Gene3D" id="2.40.10.10">
    <property type="entry name" value="Trypsin-like serine proteases"/>
    <property type="match status" value="2"/>
</dbReference>
<keyword evidence="1" id="KW-0732">Signal</keyword>
<organism evidence="3 4">
    <name type="scientific">Roseospira goensis</name>
    <dbReference type="NCBI Taxonomy" id="391922"/>
    <lineage>
        <taxon>Bacteria</taxon>
        <taxon>Pseudomonadati</taxon>
        <taxon>Pseudomonadota</taxon>
        <taxon>Alphaproteobacteria</taxon>
        <taxon>Rhodospirillales</taxon>
        <taxon>Rhodospirillaceae</taxon>
        <taxon>Roseospira</taxon>
    </lineage>
</organism>
<dbReference type="InterPro" id="IPR018114">
    <property type="entry name" value="TRYPSIN_HIS"/>
</dbReference>
<dbReference type="InterPro" id="IPR009003">
    <property type="entry name" value="Peptidase_S1_PA"/>
</dbReference>
<dbReference type="InterPro" id="IPR001314">
    <property type="entry name" value="Peptidase_S1A"/>
</dbReference>
<dbReference type="AlphaFoldDB" id="A0A7W6WKA2"/>
<keyword evidence="3" id="KW-0645">Protease</keyword>
<dbReference type="Proteomes" id="UP000555728">
    <property type="component" value="Unassembled WGS sequence"/>
</dbReference>
<feature type="domain" description="Peptidase S1" evidence="2">
    <location>
        <begin position="53"/>
        <end position="261"/>
    </location>
</feature>
<reference evidence="3 4" key="1">
    <citation type="submission" date="2020-08" db="EMBL/GenBank/DDBJ databases">
        <title>Genome sequencing of Purple Non-Sulfur Bacteria from various extreme environments.</title>
        <authorList>
            <person name="Mayer M."/>
        </authorList>
    </citation>
    <scope>NUCLEOTIDE SEQUENCE [LARGE SCALE GENOMIC DNA]</scope>
    <source>
        <strain evidence="3 4">JA135</strain>
    </source>
</reference>
<dbReference type="InterPro" id="IPR050966">
    <property type="entry name" value="Glutamyl_endopeptidase"/>
</dbReference>
<keyword evidence="4" id="KW-1185">Reference proteome</keyword>
<dbReference type="SMART" id="SM00020">
    <property type="entry name" value="Tryp_SPc"/>
    <property type="match status" value="1"/>
</dbReference>
<comment type="caution">
    <text evidence="3">The sequence shown here is derived from an EMBL/GenBank/DDBJ whole genome shotgun (WGS) entry which is preliminary data.</text>
</comment>
<dbReference type="PRINTS" id="PR00722">
    <property type="entry name" value="CHYMOTRYPSIN"/>
</dbReference>
<name>A0A7W6WKA2_9PROT</name>
<dbReference type="PROSITE" id="PS00134">
    <property type="entry name" value="TRYPSIN_HIS"/>
    <property type="match status" value="1"/>
</dbReference>
<dbReference type="EC" id="3.4.21.-" evidence="3"/>
<evidence type="ECO:0000313" key="4">
    <source>
        <dbReference type="Proteomes" id="UP000555728"/>
    </source>
</evidence>
<dbReference type="InterPro" id="IPR001254">
    <property type="entry name" value="Trypsin_dom"/>
</dbReference>
<dbReference type="EMBL" id="JACIGI010000005">
    <property type="protein sequence ID" value="MBB4285227.1"/>
    <property type="molecule type" value="Genomic_DNA"/>
</dbReference>
<sequence>MPTCRSRAWARAVAALLAALTVWVWAWVWSGAAPARAAELPGIQGPDDRRPVIAGGPQAGADYPWPWRAIGRVNRNTGGFCTGTLIAPDLVLTAGHCLESGRVGQLPPESLHFVAAYRFGDYDAHGRIAAIHRPVADGPRGDFALLRLTEALDIRPLPLTAPPADPTPIAVHARVLLAGYSQDRPHLLAIDDACFMLGLRTDALWRHDCDGPKGSSGGPILVGAEEGGAPRVAGISIGFAAGGPHPRGVMVPTPVIRAFLDKRGLAVAVPE</sequence>
<proteinExistence type="predicted"/>
<dbReference type="PANTHER" id="PTHR15462">
    <property type="entry name" value="SERINE PROTEASE"/>
    <property type="match status" value="1"/>
</dbReference>
<evidence type="ECO:0000313" key="3">
    <source>
        <dbReference type="EMBL" id="MBB4285227.1"/>
    </source>
</evidence>
<keyword evidence="3" id="KW-0378">Hydrolase</keyword>
<evidence type="ECO:0000259" key="2">
    <source>
        <dbReference type="PROSITE" id="PS50240"/>
    </source>
</evidence>
<dbReference type="Pfam" id="PF13365">
    <property type="entry name" value="Trypsin_2"/>
    <property type="match status" value="1"/>
</dbReference>
<evidence type="ECO:0000256" key="1">
    <source>
        <dbReference type="ARBA" id="ARBA00022729"/>
    </source>
</evidence>
<protein>
    <submittedName>
        <fullName evidence="3">Protease YdgD</fullName>
        <ecNumber evidence="3">3.4.21.-</ecNumber>
    </submittedName>
</protein>
<dbReference type="SUPFAM" id="SSF50494">
    <property type="entry name" value="Trypsin-like serine proteases"/>
    <property type="match status" value="1"/>
</dbReference>
<accession>A0A7W6WKA2</accession>
<gene>
    <name evidence="3" type="ORF">GGD88_000944</name>
</gene>